<evidence type="ECO:0000313" key="2">
    <source>
        <dbReference type="Proteomes" id="UP000694552"/>
    </source>
</evidence>
<protein>
    <recommendedName>
        <fullName evidence="3">3-hydroxyacyl-CoA dehydrogenase NAD binding domain-containing protein</fullName>
    </recommendedName>
</protein>
<organism evidence="1 2">
    <name type="scientific">Otus sunia</name>
    <name type="common">Oriental scops-owl</name>
    <dbReference type="NCBI Taxonomy" id="257818"/>
    <lineage>
        <taxon>Eukaryota</taxon>
        <taxon>Metazoa</taxon>
        <taxon>Chordata</taxon>
        <taxon>Craniata</taxon>
        <taxon>Vertebrata</taxon>
        <taxon>Euteleostomi</taxon>
        <taxon>Archelosauria</taxon>
        <taxon>Archosauria</taxon>
        <taxon>Dinosauria</taxon>
        <taxon>Saurischia</taxon>
        <taxon>Theropoda</taxon>
        <taxon>Coelurosauria</taxon>
        <taxon>Aves</taxon>
        <taxon>Neognathae</taxon>
        <taxon>Neoaves</taxon>
        <taxon>Telluraves</taxon>
        <taxon>Strigiformes</taxon>
        <taxon>Strigidae</taxon>
        <taxon>Otus</taxon>
    </lineage>
</organism>
<reference evidence="1" key="2">
    <citation type="submission" date="2025-09" db="UniProtKB">
        <authorList>
            <consortium name="Ensembl"/>
        </authorList>
    </citation>
    <scope>IDENTIFICATION</scope>
</reference>
<evidence type="ECO:0008006" key="3">
    <source>
        <dbReference type="Google" id="ProtNLM"/>
    </source>
</evidence>
<evidence type="ECO:0000313" key="1">
    <source>
        <dbReference type="Ensembl" id="ENSOSUP00000004043.1"/>
    </source>
</evidence>
<reference evidence="1" key="1">
    <citation type="submission" date="2025-08" db="UniProtKB">
        <authorList>
            <consortium name="Ensembl"/>
        </authorList>
    </citation>
    <scope>IDENTIFICATION</scope>
</reference>
<sequence length="53" mass="5121">MAFATRRFVRAASSAAATAAAKKLIVKHVTVIGGGLMGAGIAQVSPGPAAGRG</sequence>
<dbReference type="Gene3D" id="3.40.50.720">
    <property type="entry name" value="NAD(P)-binding Rossmann-like Domain"/>
    <property type="match status" value="1"/>
</dbReference>
<name>A0A8C8ADK7_9STRI</name>
<keyword evidence="2" id="KW-1185">Reference proteome</keyword>
<dbReference type="Ensembl" id="ENSOSUT00000004177.1">
    <property type="protein sequence ID" value="ENSOSUP00000004043.1"/>
    <property type="gene ID" value="ENSOSUG00000002964.1"/>
</dbReference>
<accession>A0A8C8ADK7</accession>
<dbReference type="Proteomes" id="UP000694552">
    <property type="component" value="Unplaced"/>
</dbReference>
<proteinExistence type="predicted"/>
<dbReference type="AlphaFoldDB" id="A0A8C8ADK7"/>